<organism evidence="2 3">
    <name type="scientific">Rhizoctonia solani</name>
    <dbReference type="NCBI Taxonomy" id="456999"/>
    <lineage>
        <taxon>Eukaryota</taxon>
        <taxon>Fungi</taxon>
        <taxon>Dikarya</taxon>
        <taxon>Basidiomycota</taxon>
        <taxon>Agaricomycotina</taxon>
        <taxon>Agaricomycetes</taxon>
        <taxon>Cantharellales</taxon>
        <taxon>Ceratobasidiaceae</taxon>
        <taxon>Rhizoctonia</taxon>
    </lineage>
</organism>
<evidence type="ECO:0000259" key="1">
    <source>
        <dbReference type="Pfam" id="PF20151"/>
    </source>
</evidence>
<dbReference type="EMBL" id="CAJMWV010005163">
    <property type="protein sequence ID" value="CAE6508851.1"/>
    <property type="molecule type" value="Genomic_DNA"/>
</dbReference>
<dbReference type="AlphaFoldDB" id="A0A8H3HFT3"/>
<proteinExistence type="predicted"/>
<name>A0A8H3HFT3_9AGAM</name>
<sequence length="91" mass="10686">MSFPELSLEELGDQVITYHHQHQLAKYMAIVSLMLLVYDWTISIDHEVEFIWEQSWSWGRAIYHVNRIWSLTLLGTALTVILFLHEPSVST</sequence>
<dbReference type="Proteomes" id="UP000663831">
    <property type="component" value="Unassembled WGS sequence"/>
</dbReference>
<feature type="domain" description="DUF6533" evidence="1">
    <location>
        <begin position="27"/>
        <end position="71"/>
    </location>
</feature>
<accession>A0A8H3HFT3</accession>
<protein>
    <recommendedName>
        <fullName evidence="1">DUF6533 domain-containing protein</fullName>
    </recommendedName>
</protein>
<reference evidence="2" key="1">
    <citation type="submission" date="2021-01" db="EMBL/GenBank/DDBJ databases">
        <authorList>
            <person name="Kaushik A."/>
        </authorList>
    </citation>
    <scope>NUCLEOTIDE SEQUENCE</scope>
    <source>
        <strain evidence="2">AG3-1AP</strain>
    </source>
</reference>
<dbReference type="Pfam" id="PF20151">
    <property type="entry name" value="DUF6533"/>
    <property type="match status" value="1"/>
</dbReference>
<gene>
    <name evidence="2" type="ORF">RDB_LOCUS128556</name>
</gene>
<evidence type="ECO:0000313" key="2">
    <source>
        <dbReference type="EMBL" id="CAE6508851.1"/>
    </source>
</evidence>
<comment type="caution">
    <text evidence="2">The sequence shown here is derived from an EMBL/GenBank/DDBJ whole genome shotgun (WGS) entry which is preliminary data.</text>
</comment>
<dbReference type="InterPro" id="IPR045340">
    <property type="entry name" value="DUF6533"/>
</dbReference>
<evidence type="ECO:0000313" key="3">
    <source>
        <dbReference type="Proteomes" id="UP000663831"/>
    </source>
</evidence>